<evidence type="ECO:0000313" key="3">
    <source>
        <dbReference type="Proteomes" id="UP001281410"/>
    </source>
</evidence>
<dbReference type="InterPro" id="IPR004330">
    <property type="entry name" value="FAR1_DNA_bnd_dom"/>
</dbReference>
<dbReference type="Pfam" id="PF03101">
    <property type="entry name" value="FAR1"/>
    <property type="match status" value="1"/>
</dbReference>
<dbReference type="AlphaFoldDB" id="A0AAE0AHS8"/>
<dbReference type="PANTHER" id="PTHR47718">
    <property type="entry name" value="OS01G0519700 PROTEIN"/>
    <property type="match status" value="1"/>
</dbReference>
<comment type="caution">
    <text evidence="2">The sequence shown here is derived from an EMBL/GenBank/DDBJ whole genome shotgun (WGS) entry which is preliminary data.</text>
</comment>
<dbReference type="EMBL" id="JANJYJ010000004">
    <property type="protein sequence ID" value="KAK3218191.1"/>
    <property type="molecule type" value="Genomic_DNA"/>
</dbReference>
<dbReference type="PANTHER" id="PTHR47718:SF2">
    <property type="entry name" value="PROTEIN FAR1-RELATED SEQUENCE 5-LIKE"/>
    <property type="match status" value="1"/>
</dbReference>
<reference evidence="2" key="1">
    <citation type="journal article" date="2023" name="Plant J.">
        <title>Genome sequences and population genomics provide insights into the demographic history, inbreeding, and mutation load of two 'living fossil' tree species of Dipteronia.</title>
        <authorList>
            <person name="Feng Y."/>
            <person name="Comes H.P."/>
            <person name="Chen J."/>
            <person name="Zhu S."/>
            <person name="Lu R."/>
            <person name="Zhang X."/>
            <person name="Li P."/>
            <person name="Qiu J."/>
            <person name="Olsen K.M."/>
            <person name="Qiu Y."/>
        </authorList>
    </citation>
    <scope>NUCLEOTIDE SEQUENCE</scope>
    <source>
        <strain evidence="2">NBL</strain>
    </source>
</reference>
<feature type="domain" description="FAR1" evidence="1">
    <location>
        <begin position="32"/>
        <end position="77"/>
    </location>
</feature>
<evidence type="ECO:0000259" key="1">
    <source>
        <dbReference type="Pfam" id="PF03101"/>
    </source>
</evidence>
<protein>
    <recommendedName>
        <fullName evidence="1">FAR1 domain-containing protein</fullName>
    </recommendedName>
</protein>
<name>A0AAE0AHS8_9ROSI</name>
<accession>A0AAE0AHS8</accession>
<evidence type="ECO:0000313" key="2">
    <source>
        <dbReference type="EMBL" id="KAK3218191.1"/>
    </source>
</evidence>
<organism evidence="2 3">
    <name type="scientific">Dipteronia sinensis</name>
    <dbReference type="NCBI Taxonomy" id="43782"/>
    <lineage>
        <taxon>Eukaryota</taxon>
        <taxon>Viridiplantae</taxon>
        <taxon>Streptophyta</taxon>
        <taxon>Embryophyta</taxon>
        <taxon>Tracheophyta</taxon>
        <taxon>Spermatophyta</taxon>
        <taxon>Magnoliopsida</taxon>
        <taxon>eudicotyledons</taxon>
        <taxon>Gunneridae</taxon>
        <taxon>Pentapetalae</taxon>
        <taxon>rosids</taxon>
        <taxon>malvids</taxon>
        <taxon>Sapindales</taxon>
        <taxon>Sapindaceae</taxon>
        <taxon>Hippocastanoideae</taxon>
        <taxon>Acereae</taxon>
        <taxon>Dipteronia</taxon>
    </lineage>
</organism>
<dbReference type="Proteomes" id="UP001281410">
    <property type="component" value="Unassembled WGS sequence"/>
</dbReference>
<gene>
    <name evidence="2" type="ORF">Dsin_012161</name>
</gene>
<proteinExistence type="predicted"/>
<keyword evidence="3" id="KW-1185">Reference proteome</keyword>
<sequence>MAIVDSEFKCLNELDLQPRCGMKFESEHLAYKFYNMYGRRMRFSIRKDTFGKNKRTGEITLRIFVCSKEGSRPEDSERCIIVLLLGKNALTCYLLNGKYLFHKLLKLAEESGISLKSSYELLVQLDSEEQITNMFWADARMIIDYGQFGDVMSFDTTYKINKENRPLVVFVGLNHHRETVIFRGALMAVNDKRYKELEAEYDLLYRLVNVKINAKMLIQAREVYTKAIFLEFQQQFEQAVELDMNCVTKDGNVFYSVNMDYASKAPIQSHPIVNGIHYPPMDYNPYRASVSFN</sequence>